<gene>
    <name evidence="2" type="ORF">G6O67_005644</name>
</gene>
<dbReference type="AlphaFoldDB" id="A0A8H4PMW7"/>
<evidence type="ECO:0000256" key="1">
    <source>
        <dbReference type="SAM" id="SignalP"/>
    </source>
</evidence>
<feature type="chain" id="PRO_5034503002" description="Amine oxidase domain-containing protein" evidence="1">
    <location>
        <begin position="19"/>
        <end position="471"/>
    </location>
</feature>
<keyword evidence="3" id="KW-1185">Reference proteome</keyword>
<dbReference type="Gene3D" id="1.10.405.20">
    <property type="match status" value="1"/>
</dbReference>
<dbReference type="PANTHER" id="PTHR43734">
    <property type="entry name" value="PHYTOENE DESATURASE"/>
    <property type="match status" value="1"/>
</dbReference>
<dbReference type="Pfam" id="PF13450">
    <property type="entry name" value="NAD_binding_8"/>
    <property type="match status" value="1"/>
</dbReference>
<dbReference type="OrthoDB" id="5046242at2759"/>
<feature type="signal peptide" evidence="1">
    <location>
        <begin position="1"/>
        <end position="18"/>
    </location>
</feature>
<dbReference type="Proteomes" id="UP000557566">
    <property type="component" value="Unassembled WGS sequence"/>
</dbReference>
<dbReference type="InterPro" id="IPR036188">
    <property type="entry name" value="FAD/NAD-bd_sf"/>
</dbReference>
<reference evidence="2 3" key="1">
    <citation type="journal article" date="2020" name="Genome Biol. Evol.">
        <title>A new high-quality draft genome assembly of the Chinese cordyceps Ophiocordyceps sinensis.</title>
        <authorList>
            <person name="Shu R."/>
            <person name="Zhang J."/>
            <person name="Meng Q."/>
            <person name="Zhang H."/>
            <person name="Zhou G."/>
            <person name="Li M."/>
            <person name="Wu P."/>
            <person name="Zhao Y."/>
            <person name="Chen C."/>
            <person name="Qin Q."/>
        </authorList>
    </citation>
    <scope>NUCLEOTIDE SEQUENCE [LARGE SCALE GENOMIC DNA]</scope>
    <source>
        <strain evidence="2 3">IOZ07</strain>
    </source>
</reference>
<organism evidence="2 3">
    <name type="scientific">Ophiocordyceps sinensis</name>
    <dbReference type="NCBI Taxonomy" id="72228"/>
    <lineage>
        <taxon>Eukaryota</taxon>
        <taxon>Fungi</taxon>
        <taxon>Dikarya</taxon>
        <taxon>Ascomycota</taxon>
        <taxon>Pezizomycotina</taxon>
        <taxon>Sordariomycetes</taxon>
        <taxon>Hypocreomycetidae</taxon>
        <taxon>Hypocreales</taxon>
        <taxon>Ophiocordycipitaceae</taxon>
        <taxon>Ophiocordyceps</taxon>
    </lineage>
</organism>
<dbReference type="PANTHER" id="PTHR43734:SF1">
    <property type="entry name" value="PHYTOENE DESATURASE"/>
    <property type="match status" value="1"/>
</dbReference>
<dbReference type="EMBL" id="JAAVMX010000006">
    <property type="protein sequence ID" value="KAF4506963.1"/>
    <property type="molecule type" value="Genomic_DNA"/>
</dbReference>
<name>A0A8H4PMW7_9HYPO</name>
<keyword evidence="1" id="KW-0732">Signal</keyword>
<proteinExistence type="predicted"/>
<dbReference type="PRINTS" id="PR00419">
    <property type="entry name" value="ADXRDTASE"/>
</dbReference>
<protein>
    <recommendedName>
        <fullName evidence="4">Amine oxidase domain-containing protein</fullName>
    </recommendedName>
</protein>
<evidence type="ECO:0000313" key="3">
    <source>
        <dbReference type="Proteomes" id="UP000557566"/>
    </source>
</evidence>
<evidence type="ECO:0008006" key="4">
    <source>
        <dbReference type="Google" id="ProtNLM"/>
    </source>
</evidence>
<evidence type="ECO:0000313" key="2">
    <source>
        <dbReference type="EMBL" id="KAF4506963.1"/>
    </source>
</evidence>
<sequence>MKWQHLVPAALTASMVNAALPVCIVGAGPAGLAAANKLEAKGHHVVVFEKQARVGGKCQAVYPGDGSFNPLGALLFSNATYRETLKIIDASGVAAVPFRTGAVWRYDYVTGVAVRQGAPSAAFVGLVQAELARYVKLRQAVFANYSGIGYRIGVPRELTVTTAEWLRTNNFKALPVVFVNGMVPYGYGDPRETPILYMLQYFTPEVLASFAGLQSGYLIDFHKVFVNFAKSSITGPIRLGTTITSIDRTGAQPEITYRRKGQRLESQHCSSLILAFPPTLAALEAAGLTLSPEESRVFSRVGVINYYSSAVRLAASPHGIFQEAASIADDPALPPPADDEPVAFLHLHPNSSVANVWSWGAYRSPASTEATAYAKLKAALSRLNRDPRVPGATAVPVTDKDVLGFAKHEYFPHFDSVELETGLYGRFDSLQGTKRTYFASGLNALETVEFAVRAGEDVAASLSRHIPHDDI</sequence>
<dbReference type="Gene3D" id="3.50.50.60">
    <property type="entry name" value="FAD/NAD(P)-binding domain"/>
    <property type="match status" value="1"/>
</dbReference>
<accession>A0A8H4PMW7</accession>
<comment type="caution">
    <text evidence="2">The sequence shown here is derived from an EMBL/GenBank/DDBJ whole genome shotgun (WGS) entry which is preliminary data.</text>
</comment>
<dbReference type="Gene3D" id="3.30.70.1990">
    <property type="match status" value="1"/>
</dbReference>
<dbReference type="SUPFAM" id="SSF51905">
    <property type="entry name" value="FAD/NAD(P)-binding domain"/>
    <property type="match status" value="1"/>
</dbReference>